<name>A0A917VT44_9NOCA</name>
<evidence type="ECO:0000313" key="6">
    <source>
        <dbReference type="Proteomes" id="UP000638263"/>
    </source>
</evidence>
<dbReference type="PRINTS" id="PR00038">
    <property type="entry name" value="HTHLUXR"/>
</dbReference>
<dbReference type="GO" id="GO:0006355">
    <property type="term" value="P:regulation of DNA-templated transcription"/>
    <property type="evidence" value="ECO:0007669"/>
    <property type="project" value="InterPro"/>
</dbReference>
<dbReference type="PROSITE" id="PS50043">
    <property type="entry name" value="HTH_LUXR_2"/>
    <property type="match status" value="1"/>
</dbReference>
<dbReference type="Proteomes" id="UP000638263">
    <property type="component" value="Unassembled WGS sequence"/>
</dbReference>
<comment type="caution">
    <text evidence="5">The sequence shown here is derived from an EMBL/GenBank/DDBJ whole genome shotgun (WGS) entry which is preliminary data.</text>
</comment>
<dbReference type="InterPro" id="IPR029016">
    <property type="entry name" value="GAF-like_dom_sf"/>
</dbReference>
<organism evidence="5 6">
    <name type="scientific">Nocardia jinanensis</name>
    <dbReference type="NCBI Taxonomy" id="382504"/>
    <lineage>
        <taxon>Bacteria</taxon>
        <taxon>Bacillati</taxon>
        <taxon>Actinomycetota</taxon>
        <taxon>Actinomycetes</taxon>
        <taxon>Mycobacteriales</taxon>
        <taxon>Nocardiaceae</taxon>
        <taxon>Nocardia</taxon>
    </lineage>
</organism>
<reference evidence="5" key="1">
    <citation type="journal article" date="2014" name="Int. J. Syst. Evol. Microbiol.">
        <title>Complete genome sequence of Corynebacterium casei LMG S-19264T (=DSM 44701T), isolated from a smear-ripened cheese.</title>
        <authorList>
            <consortium name="US DOE Joint Genome Institute (JGI-PGF)"/>
            <person name="Walter F."/>
            <person name="Albersmeier A."/>
            <person name="Kalinowski J."/>
            <person name="Ruckert C."/>
        </authorList>
    </citation>
    <scope>NUCLEOTIDE SEQUENCE</scope>
    <source>
        <strain evidence="5">CGMCC 4.3508</strain>
    </source>
</reference>
<dbReference type="Pfam" id="PF00196">
    <property type="entry name" value="GerE"/>
    <property type="match status" value="1"/>
</dbReference>
<keyword evidence="3" id="KW-0804">Transcription</keyword>
<dbReference type="SMART" id="SM00421">
    <property type="entry name" value="HTH_LUXR"/>
    <property type="match status" value="1"/>
</dbReference>
<accession>A0A917VT44</accession>
<reference evidence="5" key="2">
    <citation type="submission" date="2020-09" db="EMBL/GenBank/DDBJ databases">
        <authorList>
            <person name="Sun Q."/>
            <person name="Zhou Y."/>
        </authorList>
    </citation>
    <scope>NUCLEOTIDE SEQUENCE</scope>
    <source>
        <strain evidence="5">CGMCC 4.3508</strain>
    </source>
</reference>
<dbReference type="AlphaFoldDB" id="A0A917VT44"/>
<dbReference type="PANTHER" id="PTHR44688:SF16">
    <property type="entry name" value="DNA-BINDING TRANSCRIPTIONAL ACTIVATOR DEVR_DOSR"/>
    <property type="match status" value="1"/>
</dbReference>
<keyword evidence="6" id="KW-1185">Reference proteome</keyword>
<dbReference type="Gene3D" id="1.10.10.10">
    <property type="entry name" value="Winged helix-like DNA-binding domain superfamily/Winged helix DNA-binding domain"/>
    <property type="match status" value="1"/>
</dbReference>
<dbReference type="Gene3D" id="3.30.450.40">
    <property type="match status" value="1"/>
</dbReference>
<evidence type="ECO:0000256" key="3">
    <source>
        <dbReference type="ARBA" id="ARBA00023163"/>
    </source>
</evidence>
<dbReference type="SUPFAM" id="SSF55781">
    <property type="entry name" value="GAF domain-like"/>
    <property type="match status" value="1"/>
</dbReference>
<dbReference type="SUPFAM" id="SSF46894">
    <property type="entry name" value="C-terminal effector domain of the bipartite response regulators"/>
    <property type="match status" value="1"/>
</dbReference>
<evidence type="ECO:0000313" key="5">
    <source>
        <dbReference type="EMBL" id="GGL15863.1"/>
    </source>
</evidence>
<proteinExistence type="predicted"/>
<gene>
    <name evidence="5" type="ORF">GCM10011588_33160</name>
</gene>
<protein>
    <recommendedName>
        <fullName evidence="4">HTH luxR-type domain-containing protein</fullName>
    </recommendedName>
</protein>
<feature type="domain" description="HTH luxR-type" evidence="4">
    <location>
        <begin position="259"/>
        <end position="324"/>
    </location>
</feature>
<keyword evidence="2" id="KW-0238">DNA-binding</keyword>
<dbReference type="EMBL" id="BMMH01000006">
    <property type="protein sequence ID" value="GGL15863.1"/>
    <property type="molecule type" value="Genomic_DNA"/>
</dbReference>
<evidence type="ECO:0000259" key="4">
    <source>
        <dbReference type="PROSITE" id="PS50043"/>
    </source>
</evidence>
<evidence type="ECO:0000256" key="1">
    <source>
        <dbReference type="ARBA" id="ARBA00023015"/>
    </source>
</evidence>
<keyword evidence="1" id="KW-0805">Transcription regulation</keyword>
<dbReference type="InterPro" id="IPR036388">
    <property type="entry name" value="WH-like_DNA-bd_sf"/>
</dbReference>
<sequence>MVNNMDSAVHNAVRAVAGAAQRLGVQPQSATHGVRDIISALEALDSLERAIAASPERADDIVLDIRSARADLLAYELGRQRSMLGLLSNALARLRAATTVDELVESVPLQVTSLGYERAMFSWVDHERWVPRAMHTLSGPQEAQAILAAGTAPYRHVRDLLEVDVVRKRQAILVLDADRNPRVHPNITPVSRSTTYVAAPVVARNHVAAFVHLDRSVATGETDEFDRDLLSYFSDSLGVVLDRLLAEQHLATDGGDSPVTAWSEVLTAREHDVLELMAAGLTNAGIAARLFLSEETVKTHVKKLMRKLGVGNRAQAAALYHRSKV</sequence>
<dbReference type="PANTHER" id="PTHR44688">
    <property type="entry name" value="DNA-BINDING TRANSCRIPTIONAL ACTIVATOR DEVR_DOSR"/>
    <property type="match status" value="1"/>
</dbReference>
<evidence type="ECO:0000256" key="2">
    <source>
        <dbReference type="ARBA" id="ARBA00023125"/>
    </source>
</evidence>
<dbReference type="InterPro" id="IPR016032">
    <property type="entry name" value="Sig_transdc_resp-reg_C-effctor"/>
</dbReference>
<dbReference type="CDD" id="cd06170">
    <property type="entry name" value="LuxR_C_like"/>
    <property type="match status" value="1"/>
</dbReference>
<dbReference type="InterPro" id="IPR000792">
    <property type="entry name" value="Tscrpt_reg_LuxR_C"/>
</dbReference>
<dbReference type="GO" id="GO:0003677">
    <property type="term" value="F:DNA binding"/>
    <property type="evidence" value="ECO:0007669"/>
    <property type="project" value="UniProtKB-KW"/>
</dbReference>